<accession>A0A1J5QSR9</accession>
<evidence type="ECO:0000313" key="1">
    <source>
        <dbReference type="EMBL" id="OIQ80531.1"/>
    </source>
</evidence>
<gene>
    <name evidence="1" type="ORF">GALL_377080</name>
</gene>
<evidence type="ECO:0008006" key="2">
    <source>
        <dbReference type="Google" id="ProtNLM"/>
    </source>
</evidence>
<proteinExistence type="predicted"/>
<reference evidence="1" key="1">
    <citation type="submission" date="2016-10" db="EMBL/GenBank/DDBJ databases">
        <title>Sequence of Gallionella enrichment culture.</title>
        <authorList>
            <person name="Poehlein A."/>
            <person name="Muehling M."/>
            <person name="Daniel R."/>
        </authorList>
    </citation>
    <scope>NUCLEOTIDE SEQUENCE</scope>
</reference>
<dbReference type="EMBL" id="MLJW01001048">
    <property type="protein sequence ID" value="OIQ80531.1"/>
    <property type="molecule type" value="Genomic_DNA"/>
</dbReference>
<organism evidence="1">
    <name type="scientific">mine drainage metagenome</name>
    <dbReference type="NCBI Taxonomy" id="410659"/>
    <lineage>
        <taxon>unclassified sequences</taxon>
        <taxon>metagenomes</taxon>
        <taxon>ecological metagenomes</taxon>
    </lineage>
</organism>
<comment type="caution">
    <text evidence="1">The sequence shown here is derived from an EMBL/GenBank/DDBJ whole genome shotgun (WGS) entry which is preliminary data.</text>
</comment>
<name>A0A1J5QSR9_9ZZZZ</name>
<protein>
    <recommendedName>
        <fullName evidence="2">Flagellar biosynthesis protein</fullName>
    </recommendedName>
</protein>
<sequence length="198" mass="21445">MSKGLKLEIFEAGEPASDTVLMEATELEEARLAAFESGYSAGWEDAVAAQKGEQLTIGADLARNLQALSFTFHEARTHVLRSLQPLLTGMVEKILPDLAKMMLAPLVAETMRPLAEQLSNTPITVEINPAARPAVQSLLAEQTSLPLRLVDEPTLGEGQVYMNAGDVTQHIDLDTAVAEIRAAVNGFFNPQKENRLHG</sequence>
<dbReference type="AlphaFoldDB" id="A0A1J5QSR9"/>